<evidence type="ECO:0000256" key="2">
    <source>
        <dbReference type="ARBA" id="ARBA00022598"/>
    </source>
</evidence>
<dbReference type="CDD" id="cd05931">
    <property type="entry name" value="FAAL"/>
    <property type="match status" value="1"/>
</dbReference>
<feature type="domain" description="AMP-dependent synthetase/ligase" evidence="3">
    <location>
        <begin position="16"/>
        <end position="415"/>
    </location>
</feature>
<evidence type="ECO:0000256" key="1">
    <source>
        <dbReference type="ARBA" id="ARBA00006432"/>
    </source>
</evidence>
<dbReference type="SUPFAM" id="SSF56801">
    <property type="entry name" value="Acetyl-CoA synthetase-like"/>
    <property type="match status" value="1"/>
</dbReference>
<gene>
    <name evidence="4" type="ORF">GCM10009682_03260</name>
</gene>
<dbReference type="GO" id="GO:0016874">
    <property type="term" value="F:ligase activity"/>
    <property type="evidence" value="ECO:0007669"/>
    <property type="project" value="UniProtKB-KW"/>
</dbReference>
<evidence type="ECO:0000259" key="3">
    <source>
        <dbReference type="Pfam" id="PF00501"/>
    </source>
</evidence>
<dbReference type="Gene3D" id="3.40.50.12780">
    <property type="entry name" value="N-terminal domain of ligase-like"/>
    <property type="match status" value="1"/>
</dbReference>
<dbReference type="RefSeq" id="WP_344125401.1">
    <property type="nucleotide sequence ID" value="NZ_BAAALT010000004.1"/>
</dbReference>
<dbReference type="InterPro" id="IPR045851">
    <property type="entry name" value="AMP-bd_C_sf"/>
</dbReference>
<name>A0ABP4XM01_9ACTN</name>
<dbReference type="PANTHER" id="PTHR22754:SF32">
    <property type="entry name" value="DISCO-INTERACTING PROTEIN 2"/>
    <property type="match status" value="1"/>
</dbReference>
<keyword evidence="2 4" id="KW-0436">Ligase</keyword>
<dbReference type="Pfam" id="PF00501">
    <property type="entry name" value="AMP-binding"/>
    <property type="match status" value="1"/>
</dbReference>
<dbReference type="InterPro" id="IPR040097">
    <property type="entry name" value="FAAL/FAAC"/>
</dbReference>
<protein>
    <submittedName>
        <fullName evidence="4">Fatty acyl-AMP ligase</fullName>
    </submittedName>
</protein>
<dbReference type="EMBL" id="BAAALT010000004">
    <property type="protein sequence ID" value="GAA1784454.1"/>
    <property type="molecule type" value="Genomic_DNA"/>
</dbReference>
<reference evidence="5" key="1">
    <citation type="journal article" date="2019" name="Int. J. Syst. Evol. Microbiol.">
        <title>The Global Catalogue of Microorganisms (GCM) 10K type strain sequencing project: providing services to taxonomists for standard genome sequencing and annotation.</title>
        <authorList>
            <consortium name="The Broad Institute Genomics Platform"/>
            <consortium name="The Broad Institute Genome Sequencing Center for Infectious Disease"/>
            <person name="Wu L."/>
            <person name="Ma J."/>
        </authorList>
    </citation>
    <scope>NUCLEOTIDE SEQUENCE [LARGE SCALE GENOMIC DNA]</scope>
    <source>
        <strain evidence="5">JCM 13250</strain>
    </source>
</reference>
<dbReference type="InterPro" id="IPR000873">
    <property type="entry name" value="AMP-dep_synth/lig_dom"/>
</dbReference>
<dbReference type="Proteomes" id="UP001500218">
    <property type="component" value="Unassembled WGS sequence"/>
</dbReference>
<organism evidence="4 5">
    <name type="scientific">Luedemannella flava</name>
    <dbReference type="NCBI Taxonomy" id="349316"/>
    <lineage>
        <taxon>Bacteria</taxon>
        <taxon>Bacillati</taxon>
        <taxon>Actinomycetota</taxon>
        <taxon>Actinomycetes</taxon>
        <taxon>Micromonosporales</taxon>
        <taxon>Micromonosporaceae</taxon>
        <taxon>Luedemannella</taxon>
    </lineage>
</organism>
<dbReference type="InterPro" id="IPR020845">
    <property type="entry name" value="AMP-binding_CS"/>
</dbReference>
<evidence type="ECO:0000313" key="5">
    <source>
        <dbReference type="Proteomes" id="UP001500218"/>
    </source>
</evidence>
<dbReference type="Gene3D" id="3.30.300.30">
    <property type="match status" value="1"/>
</dbReference>
<evidence type="ECO:0000313" key="4">
    <source>
        <dbReference type="EMBL" id="GAA1784454.1"/>
    </source>
</evidence>
<comment type="similarity">
    <text evidence="1">Belongs to the ATP-dependent AMP-binding enzyme family.</text>
</comment>
<accession>A0ABP4XM01</accession>
<keyword evidence="5" id="KW-1185">Reference proteome</keyword>
<comment type="caution">
    <text evidence="4">The sequence shown here is derived from an EMBL/GenBank/DDBJ whole genome shotgun (WGS) entry which is preliminary data.</text>
</comment>
<proteinExistence type="inferred from homology"/>
<dbReference type="PROSITE" id="PS00455">
    <property type="entry name" value="AMP_BINDING"/>
    <property type="match status" value="1"/>
</dbReference>
<dbReference type="PANTHER" id="PTHR22754">
    <property type="entry name" value="DISCO-INTERACTING PROTEIN 2 DIP2 -RELATED"/>
    <property type="match status" value="1"/>
</dbReference>
<dbReference type="InterPro" id="IPR042099">
    <property type="entry name" value="ANL_N_sf"/>
</dbReference>
<sequence>MSYDLGNAPDVVTLFRQRAAERPQQDVVGFLADPDDVRHGMTMWTYEQLDREARGCAEWLQRRLPVGSRVLLLYPNGLEFVAAFVGCLYAGMIAVPAPLPGRHQHHRFRVATIMANADVSAVLTTSAKLGEVREWSQAFGAEHAIVAASDEPGLGDPDHWRPVRLDRSTVALLQYTSGSTGDPKGVIIDHDNILYNLDIAARELGFSNPSRACGWVPLYHDLALQAVLLYALLHGGSALLMEPMTFLRRPVRWLQVIDEHNVEFTFAPNFAYELCLDRVTDEELRALDLSRLRMAGNASEPVNPAVLAAFADRFAPAGFRVEAFAPVYGMAEATGYVSGIPARTPQVKVVDPEALAAGSFSDPQPGQPVREIVSCGRPTRACEVRVVDPDTRQARADGQLGEIWLRGRSISRGYWASDSGAAAFGNSTADGEDGFLRTGDLGVLDDGELYVHGRLKDTLIVRGRNIYPQDVEQELRVQHPDLGRIGAVFASDAGDADALGVVVAFEVTRAAHDRLPALAAEVRHTVGREFGVQVAAVLLLRPGTVQRTTSGKVQRSAMRTLFGEGRIAALYQDPPAPALVAGLR</sequence>